<feature type="compositionally biased region" description="Polar residues" evidence="1">
    <location>
        <begin position="31"/>
        <end position="42"/>
    </location>
</feature>
<dbReference type="Pfam" id="PF10274">
    <property type="entry name" value="ParcG"/>
    <property type="match status" value="1"/>
</dbReference>
<dbReference type="GO" id="GO:0030544">
    <property type="term" value="F:Hsp70 protein binding"/>
    <property type="evidence" value="ECO:0007669"/>
    <property type="project" value="TreeGrafter"/>
</dbReference>
<dbReference type="GeneID" id="17311267"/>
<evidence type="ECO:0000313" key="2">
    <source>
        <dbReference type="EMBL" id="EKX54657.1"/>
    </source>
</evidence>
<dbReference type="GO" id="GO:0051879">
    <property type="term" value="F:Hsp90 protein binding"/>
    <property type="evidence" value="ECO:0007669"/>
    <property type="project" value="TreeGrafter"/>
</dbReference>
<evidence type="ECO:0000313" key="3">
    <source>
        <dbReference type="EnsemblProtists" id="EKX54657"/>
    </source>
</evidence>
<feature type="compositionally biased region" description="Polar residues" evidence="1">
    <location>
        <begin position="75"/>
        <end position="91"/>
    </location>
</feature>
<accession>L1K234</accession>
<evidence type="ECO:0000256" key="1">
    <source>
        <dbReference type="SAM" id="MobiDB-lite"/>
    </source>
</evidence>
<dbReference type="PANTHER" id="PTHR21207:SF2">
    <property type="entry name" value="PARKIN COREGULATED GENE PROTEIN"/>
    <property type="match status" value="1"/>
</dbReference>
<dbReference type="InterPro" id="IPR019399">
    <property type="entry name" value="Parkin_co-regulated_protein"/>
</dbReference>
<keyword evidence="4" id="KW-1185">Reference proteome</keyword>
<evidence type="ECO:0000313" key="4">
    <source>
        <dbReference type="Proteomes" id="UP000011087"/>
    </source>
</evidence>
<dbReference type="PaxDb" id="55529-EKX54657"/>
<proteinExistence type="predicted"/>
<dbReference type="AlphaFoldDB" id="L1K234"/>
<feature type="compositionally biased region" description="Basic and acidic residues" evidence="1">
    <location>
        <begin position="60"/>
        <end position="73"/>
    </location>
</feature>
<feature type="compositionally biased region" description="Basic and acidic residues" evidence="1">
    <location>
        <begin position="142"/>
        <end position="165"/>
    </location>
</feature>
<sequence>MSFARPKASRPVSPSLSIRGSPVVSSRERPQTASKEQLNSLPTADLIDLKRSIDERLAERREYRGTRSDEPWDRQGSQVTIEYGSRPSSAYQPRASPVVSRAGSRPATPDRFVSRPSSAGSARPISPYEQRTKRPMTPTLRSSERLVADLDRMEPTGRTRMERGRGGGGGGGGGFEDVDIFSNDRKPMTTLGTMIRPHSARVPTVTGKIGAASFGITPVKIIPRPPKAGAFKLLPVFNLLKSKNKNSGDTIDYSQRKRTNVGELINETLEMLETHGGPDAYINIKYMIPTYESCMVV</sequence>
<feature type="region of interest" description="Disordered" evidence="1">
    <location>
        <begin position="60"/>
        <end position="175"/>
    </location>
</feature>
<dbReference type="PANTHER" id="PTHR21207">
    <property type="entry name" value="PARKIN COREGULATED GENE PROTEIN PARK2 COREGULATED"/>
    <property type="match status" value="1"/>
</dbReference>
<dbReference type="HOGENOM" id="CLU_938287_0_0_1"/>
<reference evidence="2 4" key="1">
    <citation type="journal article" date="2012" name="Nature">
        <title>Algal genomes reveal evolutionary mosaicism and the fate of nucleomorphs.</title>
        <authorList>
            <consortium name="DOE Joint Genome Institute"/>
            <person name="Curtis B.A."/>
            <person name="Tanifuji G."/>
            <person name="Burki F."/>
            <person name="Gruber A."/>
            <person name="Irimia M."/>
            <person name="Maruyama S."/>
            <person name="Arias M.C."/>
            <person name="Ball S.G."/>
            <person name="Gile G.H."/>
            <person name="Hirakawa Y."/>
            <person name="Hopkins J.F."/>
            <person name="Kuo A."/>
            <person name="Rensing S.A."/>
            <person name="Schmutz J."/>
            <person name="Symeonidi A."/>
            <person name="Elias M."/>
            <person name="Eveleigh R.J."/>
            <person name="Herman E.K."/>
            <person name="Klute M.J."/>
            <person name="Nakayama T."/>
            <person name="Obornik M."/>
            <person name="Reyes-Prieto A."/>
            <person name="Armbrust E.V."/>
            <person name="Aves S.J."/>
            <person name="Beiko R.G."/>
            <person name="Coutinho P."/>
            <person name="Dacks J.B."/>
            <person name="Durnford D.G."/>
            <person name="Fast N.M."/>
            <person name="Green B.R."/>
            <person name="Grisdale C.J."/>
            <person name="Hempel F."/>
            <person name="Henrissat B."/>
            <person name="Hoppner M.P."/>
            <person name="Ishida K."/>
            <person name="Kim E."/>
            <person name="Koreny L."/>
            <person name="Kroth P.G."/>
            <person name="Liu Y."/>
            <person name="Malik S.B."/>
            <person name="Maier U.G."/>
            <person name="McRose D."/>
            <person name="Mock T."/>
            <person name="Neilson J.A."/>
            <person name="Onodera N.T."/>
            <person name="Poole A.M."/>
            <person name="Pritham E.J."/>
            <person name="Richards T.A."/>
            <person name="Rocap G."/>
            <person name="Roy S.W."/>
            <person name="Sarai C."/>
            <person name="Schaack S."/>
            <person name="Shirato S."/>
            <person name="Slamovits C.H."/>
            <person name="Spencer D.F."/>
            <person name="Suzuki S."/>
            <person name="Worden A.Z."/>
            <person name="Zauner S."/>
            <person name="Barry K."/>
            <person name="Bell C."/>
            <person name="Bharti A.K."/>
            <person name="Crow J.A."/>
            <person name="Grimwood J."/>
            <person name="Kramer R."/>
            <person name="Lindquist E."/>
            <person name="Lucas S."/>
            <person name="Salamov A."/>
            <person name="McFadden G.I."/>
            <person name="Lane C.E."/>
            <person name="Keeling P.J."/>
            <person name="Gray M.W."/>
            <person name="Grigoriev I.V."/>
            <person name="Archibald J.M."/>
        </authorList>
    </citation>
    <scope>NUCLEOTIDE SEQUENCE</scope>
    <source>
        <strain evidence="2 4">CCMP2712</strain>
    </source>
</reference>
<reference evidence="3" key="3">
    <citation type="submission" date="2015-06" db="UniProtKB">
        <authorList>
            <consortium name="EnsemblProtists"/>
        </authorList>
    </citation>
    <scope>IDENTIFICATION</scope>
</reference>
<reference evidence="4" key="2">
    <citation type="submission" date="2012-11" db="EMBL/GenBank/DDBJ databases">
        <authorList>
            <person name="Kuo A."/>
            <person name="Curtis B.A."/>
            <person name="Tanifuji G."/>
            <person name="Burki F."/>
            <person name="Gruber A."/>
            <person name="Irimia M."/>
            <person name="Maruyama S."/>
            <person name="Arias M.C."/>
            <person name="Ball S.G."/>
            <person name="Gile G.H."/>
            <person name="Hirakawa Y."/>
            <person name="Hopkins J.F."/>
            <person name="Rensing S.A."/>
            <person name="Schmutz J."/>
            <person name="Symeonidi A."/>
            <person name="Elias M."/>
            <person name="Eveleigh R.J."/>
            <person name="Herman E.K."/>
            <person name="Klute M.J."/>
            <person name="Nakayama T."/>
            <person name="Obornik M."/>
            <person name="Reyes-Prieto A."/>
            <person name="Armbrust E.V."/>
            <person name="Aves S.J."/>
            <person name="Beiko R.G."/>
            <person name="Coutinho P."/>
            <person name="Dacks J.B."/>
            <person name="Durnford D.G."/>
            <person name="Fast N.M."/>
            <person name="Green B.R."/>
            <person name="Grisdale C."/>
            <person name="Hempe F."/>
            <person name="Henrissat B."/>
            <person name="Hoppner M.P."/>
            <person name="Ishida K.-I."/>
            <person name="Kim E."/>
            <person name="Koreny L."/>
            <person name="Kroth P.G."/>
            <person name="Liu Y."/>
            <person name="Malik S.-B."/>
            <person name="Maier U.G."/>
            <person name="McRose D."/>
            <person name="Mock T."/>
            <person name="Neilson J.A."/>
            <person name="Onodera N.T."/>
            <person name="Poole A.M."/>
            <person name="Pritham E.J."/>
            <person name="Richards T.A."/>
            <person name="Rocap G."/>
            <person name="Roy S.W."/>
            <person name="Sarai C."/>
            <person name="Schaack S."/>
            <person name="Shirato S."/>
            <person name="Slamovits C.H."/>
            <person name="Spencer D.F."/>
            <person name="Suzuki S."/>
            <person name="Worden A.Z."/>
            <person name="Zauner S."/>
            <person name="Barry K."/>
            <person name="Bell C."/>
            <person name="Bharti A.K."/>
            <person name="Crow J.A."/>
            <person name="Grimwood J."/>
            <person name="Kramer R."/>
            <person name="Lindquist E."/>
            <person name="Lucas S."/>
            <person name="Salamov A."/>
            <person name="McFadden G.I."/>
            <person name="Lane C.E."/>
            <person name="Keeling P.J."/>
            <person name="Gray M.W."/>
            <person name="Grigoriev I.V."/>
            <person name="Archibald J.M."/>
        </authorList>
    </citation>
    <scope>NUCLEOTIDE SEQUENCE</scope>
    <source>
        <strain evidence="4">CCMP2712</strain>
    </source>
</reference>
<dbReference type="RefSeq" id="XP_005841637.1">
    <property type="nucleotide sequence ID" value="XM_005841580.1"/>
</dbReference>
<feature type="compositionally biased region" description="Gly residues" evidence="1">
    <location>
        <begin position="166"/>
        <end position="175"/>
    </location>
</feature>
<protein>
    <submittedName>
        <fullName evidence="2 3">Uncharacterized protein</fullName>
    </submittedName>
</protein>
<gene>
    <name evidence="2" type="ORF">GUITHDRAFT_160734</name>
</gene>
<organism evidence="2">
    <name type="scientific">Guillardia theta (strain CCMP2712)</name>
    <name type="common">Cryptophyte</name>
    <dbReference type="NCBI Taxonomy" id="905079"/>
    <lineage>
        <taxon>Eukaryota</taxon>
        <taxon>Cryptophyceae</taxon>
        <taxon>Pyrenomonadales</taxon>
        <taxon>Geminigeraceae</taxon>
        <taxon>Guillardia</taxon>
    </lineage>
</organism>
<dbReference type="Proteomes" id="UP000011087">
    <property type="component" value="Unassembled WGS sequence"/>
</dbReference>
<dbReference type="EnsemblProtists" id="EKX54657">
    <property type="protein sequence ID" value="EKX54657"/>
    <property type="gene ID" value="GUITHDRAFT_160734"/>
</dbReference>
<feature type="region of interest" description="Disordered" evidence="1">
    <location>
        <begin position="1"/>
        <end position="43"/>
    </location>
</feature>
<dbReference type="STRING" id="905079.L1K234"/>
<dbReference type="eggNOG" id="KOG3961">
    <property type="taxonomic scope" value="Eukaryota"/>
</dbReference>
<dbReference type="EMBL" id="JH992967">
    <property type="protein sequence ID" value="EKX54657.1"/>
    <property type="molecule type" value="Genomic_DNA"/>
</dbReference>
<dbReference type="OrthoDB" id="5954824at2759"/>
<dbReference type="KEGG" id="gtt:GUITHDRAFT_160734"/>
<name>L1K234_GUITC</name>